<organism evidence="11 12">
    <name type="scientific">Vibrio coralliilyticus</name>
    <dbReference type="NCBI Taxonomy" id="190893"/>
    <lineage>
        <taxon>Bacteria</taxon>
        <taxon>Pseudomonadati</taxon>
        <taxon>Pseudomonadota</taxon>
        <taxon>Gammaproteobacteria</taxon>
        <taxon>Vibrionales</taxon>
        <taxon>Vibrionaceae</taxon>
        <taxon>Vibrio</taxon>
    </lineage>
</organism>
<dbReference type="InterPro" id="IPR034746">
    <property type="entry name" value="POTRA"/>
</dbReference>
<dbReference type="GO" id="GO:0043165">
    <property type="term" value="P:Gram-negative-bacterium-type cell outer membrane assembly"/>
    <property type="evidence" value="ECO:0007669"/>
    <property type="project" value="UniProtKB-UniRule"/>
</dbReference>
<evidence type="ECO:0000256" key="7">
    <source>
        <dbReference type="ARBA" id="ARBA00023237"/>
    </source>
</evidence>
<dbReference type="PIRSF" id="PIRSF006076">
    <property type="entry name" value="OM_assembly_OMP85"/>
    <property type="match status" value="1"/>
</dbReference>
<dbReference type="NCBIfam" id="TIGR03303">
    <property type="entry name" value="OM_YaeT"/>
    <property type="match status" value="1"/>
</dbReference>
<evidence type="ECO:0000256" key="5">
    <source>
        <dbReference type="ARBA" id="ARBA00022737"/>
    </source>
</evidence>
<dbReference type="Proteomes" id="UP000030081">
    <property type="component" value="Chromosome 1"/>
</dbReference>
<dbReference type="InterPro" id="IPR023707">
    <property type="entry name" value="OM_assembly_BamA"/>
</dbReference>
<evidence type="ECO:0000256" key="6">
    <source>
        <dbReference type="ARBA" id="ARBA00023136"/>
    </source>
</evidence>
<feature type="domain" description="POTRA" evidence="10">
    <location>
        <begin position="92"/>
        <end position="172"/>
    </location>
</feature>
<dbReference type="AlphaFoldDB" id="A0AAN0SD54"/>
<name>A0AAN0SD54_9VIBR</name>
<dbReference type="InterPro" id="IPR000184">
    <property type="entry name" value="Bac_surfAg_D15"/>
</dbReference>
<evidence type="ECO:0000256" key="2">
    <source>
        <dbReference type="ARBA" id="ARBA00022452"/>
    </source>
</evidence>
<dbReference type="FunFam" id="3.10.20.310:FF:000001">
    <property type="entry name" value="Outer membrane protein assembly factor BamA"/>
    <property type="match status" value="1"/>
</dbReference>
<keyword evidence="5 8" id="KW-0677">Repeat</keyword>
<evidence type="ECO:0000256" key="1">
    <source>
        <dbReference type="ARBA" id="ARBA00004370"/>
    </source>
</evidence>
<feature type="domain" description="POTRA" evidence="10">
    <location>
        <begin position="347"/>
        <end position="421"/>
    </location>
</feature>
<dbReference type="HAMAP" id="MF_01430">
    <property type="entry name" value="OM_assembly_BamA"/>
    <property type="match status" value="1"/>
</dbReference>
<keyword evidence="2 8" id="KW-1134">Transmembrane beta strand</keyword>
<keyword evidence="3 8" id="KW-0812">Transmembrane</keyword>
<dbReference type="FunFam" id="3.10.20.310:FF:000004">
    <property type="entry name" value="Outer membrane protein assembly factor BamA"/>
    <property type="match status" value="1"/>
</dbReference>
<evidence type="ECO:0000256" key="9">
    <source>
        <dbReference type="NCBIfam" id="TIGR03303"/>
    </source>
</evidence>
<dbReference type="PANTHER" id="PTHR12815">
    <property type="entry name" value="SORTING AND ASSEMBLY MACHINERY SAMM50 PROTEIN FAMILY MEMBER"/>
    <property type="match status" value="1"/>
</dbReference>
<dbReference type="PANTHER" id="PTHR12815:SF23">
    <property type="entry name" value="OUTER MEMBRANE PROTEIN ASSEMBLY FACTOR BAMA"/>
    <property type="match status" value="1"/>
</dbReference>
<dbReference type="EMBL" id="CP009617">
    <property type="protein sequence ID" value="AIW19696.1"/>
    <property type="molecule type" value="Genomic_DNA"/>
</dbReference>
<dbReference type="Pfam" id="PF01103">
    <property type="entry name" value="Omp85"/>
    <property type="match status" value="1"/>
</dbReference>
<evidence type="ECO:0000256" key="3">
    <source>
        <dbReference type="ARBA" id="ARBA00022692"/>
    </source>
</evidence>
<dbReference type="Gene3D" id="2.40.160.50">
    <property type="entry name" value="membrane protein fhac: a member of the omp85/tpsb transporter family"/>
    <property type="match status" value="1"/>
</dbReference>
<evidence type="ECO:0000259" key="10">
    <source>
        <dbReference type="PROSITE" id="PS51779"/>
    </source>
</evidence>
<gene>
    <name evidence="8" type="primary">bamA</name>
    <name evidence="11" type="ORF">IX92_11865</name>
</gene>
<dbReference type="FunFam" id="3.10.20.310:FF:000002">
    <property type="entry name" value="Outer membrane protein assembly factor BamA"/>
    <property type="match status" value="1"/>
</dbReference>
<feature type="domain" description="POTRA" evidence="10">
    <location>
        <begin position="24"/>
        <end position="91"/>
    </location>
</feature>
<proteinExistence type="inferred from homology"/>
<dbReference type="GO" id="GO:0051205">
    <property type="term" value="P:protein insertion into membrane"/>
    <property type="evidence" value="ECO:0007669"/>
    <property type="project" value="UniProtKB-UniRule"/>
</dbReference>
<dbReference type="GO" id="GO:1990063">
    <property type="term" value="C:Bam protein complex"/>
    <property type="evidence" value="ECO:0007669"/>
    <property type="project" value="TreeGrafter"/>
</dbReference>
<keyword evidence="6 8" id="KW-0472">Membrane</keyword>
<keyword evidence="7 8" id="KW-0998">Cell outer membrane</keyword>
<comment type="subcellular location">
    <subcellularLocation>
        <location evidence="8">Cell outer membrane</location>
    </subcellularLocation>
    <subcellularLocation>
        <location evidence="1">Membrane</location>
    </subcellularLocation>
</comment>
<reference evidence="11 12" key="1">
    <citation type="submission" date="2014-10" db="EMBL/GenBank/DDBJ databases">
        <title>The Complete Genome Sequence for the Shellfish Pathogen Vibrio coralliilyticus RE98 Isolated from a Shellfish Hatchery.</title>
        <authorList>
            <person name="Richards G.P."/>
            <person name="Bono J.L."/>
            <person name="Watson M.A."/>
            <person name="Needleman D.S."/>
        </authorList>
    </citation>
    <scope>NUCLEOTIDE SEQUENCE [LARGE SCALE GENOMIC DNA]</scope>
    <source>
        <strain evidence="11 12">RE98</strain>
    </source>
</reference>
<sequence length="801" mass="89099" precursor="true">MAMKKILFATLLATSVTANGAENFVVEDIQIDGLQRVALGAALLKMPVRIGDTVDNQDVSEIIKALYASGNFEDIKVLRDGNQLLVQVKERPTIANISFSGNKAIKEEQLQQNLDASGVRVGEALDRTTLSNIEKGLEDFYYSVGKYNATVKAVVTPLPRNRSDLKFVFSEGVSAKIQQINFIGNEVFTDEELLSRFNLNVDVAWWNFLSDDKYQKQVLAGDIEALKSYYLDRGYLKFKVDSTQVAISPDKKGVYITLAVNEGLPYTVKDVKFRGELIGKEAEFEALVPFENGDVYNGSQVTSLEENVKRVLGEAGYAYPQVRTIPEFDDETQQVSLVVNVEAGKRIYVRDIRFVGNNATKDEVLRREMRQMEGSWLNSKSIETGKNRLNRLGYFETVDVQTVRVPGSEDQVDLVYNVKEANSGSVNFGIGYGTESGVSFQVGLQQDNFLGSGNRVGVSAMMNDYQKNVSLDYRDPYWNLDGVSLGGKIFYNTFEASEAGIVDYTNESYGTSLTWGFPVNELNSLEFGIGYTHNKIGNVPTYDQAQLFAQSIGQPEGDIITNDFDLNISWTRNNLNRGFFPTAGNYQRAFAKATIPSSDAQYFKVQYDVRQYVPITKKHEFTLLMRGRLGYGNGYGQTDGNDNLFPFYENYYAGGFTSLRGFRSNSAGPKAVYTTNNGSCGNNGCVNATDDSVGGNAIALASMELIVPTPFASDEARSQIRTSLFVDAASVWDTEFAYNSAYQGTQYYEDYSDPTNYRASYGAALQWMSPMGPLVFSIAKPIKIYEGDDEEFFTFTIGRTF</sequence>
<dbReference type="Gene3D" id="3.10.20.310">
    <property type="entry name" value="membrane protein fhac"/>
    <property type="match status" value="5"/>
</dbReference>
<dbReference type="NCBIfam" id="NF008287">
    <property type="entry name" value="PRK11067.1"/>
    <property type="match status" value="1"/>
</dbReference>
<comment type="similarity">
    <text evidence="8">Belongs to the BamA family.</text>
</comment>
<comment type="subunit">
    <text evidence="8">Part of the Bam complex.</text>
</comment>
<dbReference type="InterPro" id="IPR039910">
    <property type="entry name" value="D15-like"/>
</dbReference>
<keyword evidence="4 8" id="KW-0732">Signal</keyword>
<feature type="chain" id="PRO_5042651274" description="Outer membrane protein assembly factor BamA" evidence="8">
    <location>
        <begin position="21"/>
        <end position="801"/>
    </location>
</feature>
<dbReference type="KEGG" id="vcy:IX92_11865"/>
<keyword evidence="12" id="KW-1185">Reference proteome</keyword>
<dbReference type="InterPro" id="IPR010827">
    <property type="entry name" value="BamA/TamA_POTRA"/>
</dbReference>
<dbReference type="FunFam" id="2.40.160.50:FF:000001">
    <property type="entry name" value="Outer membrane protein assembly factor BamA"/>
    <property type="match status" value="1"/>
</dbReference>
<evidence type="ECO:0000313" key="11">
    <source>
        <dbReference type="EMBL" id="AIW19696.1"/>
    </source>
</evidence>
<protein>
    <recommendedName>
        <fullName evidence="8 9">Outer membrane protein assembly factor BamA</fullName>
    </recommendedName>
</protein>
<dbReference type="PROSITE" id="PS51779">
    <property type="entry name" value="POTRA"/>
    <property type="match status" value="5"/>
</dbReference>
<dbReference type="RefSeq" id="WP_043009015.1">
    <property type="nucleotide sequence ID" value="NZ_CP009617.1"/>
</dbReference>
<feature type="domain" description="POTRA" evidence="10">
    <location>
        <begin position="175"/>
        <end position="263"/>
    </location>
</feature>
<dbReference type="Pfam" id="PF07244">
    <property type="entry name" value="POTRA"/>
    <property type="match status" value="4"/>
</dbReference>
<evidence type="ECO:0000313" key="12">
    <source>
        <dbReference type="Proteomes" id="UP000030081"/>
    </source>
</evidence>
<feature type="domain" description="POTRA" evidence="10">
    <location>
        <begin position="266"/>
        <end position="344"/>
    </location>
</feature>
<accession>A0AAN0SD54</accession>
<evidence type="ECO:0000256" key="8">
    <source>
        <dbReference type="HAMAP-Rule" id="MF_01430"/>
    </source>
</evidence>
<evidence type="ECO:0000256" key="4">
    <source>
        <dbReference type="ARBA" id="ARBA00022729"/>
    </source>
</evidence>
<feature type="signal peptide" evidence="8">
    <location>
        <begin position="1"/>
        <end position="20"/>
    </location>
</feature>
<comment type="function">
    <text evidence="8">Part of the outer membrane protein assembly complex, which is involved in assembly and insertion of beta-barrel proteins into the outer membrane.</text>
</comment>
<dbReference type="FunFam" id="3.10.20.310:FF:000003">
    <property type="entry name" value="Outer membrane protein assembly factor BamA"/>
    <property type="match status" value="1"/>
</dbReference>